<dbReference type="GO" id="GO:0016020">
    <property type="term" value="C:membrane"/>
    <property type="evidence" value="ECO:0007669"/>
    <property type="project" value="UniProtKB-SubCell"/>
</dbReference>
<dbReference type="OrthoDB" id="4405280at2759"/>
<gene>
    <name evidence="15" type="primary">LOC109481034</name>
</gene>
<dbReference type="Pfam" id="PF07645">
    <property type="entry name" value="EGF_CA"/>
    <property type="match status" value="2"/>
</dbReference>
<dbReference type="InterPro" id="IPR018097">
    <property type="entry name" value="EGF_Ca-bd_CS"/>
</dbReference>
<dbReference type="InterPro" id="IPR009030">
    <property type="entry name" value="Growth_fac_rcpt_cys_sf"/>
</dbReference>
<dbReference type="InterPro" id="IPR051495">
    <property type="entry name" value="Epithelial_Barrier/Signaling"/>
</dbReference>
<evidence type="ECO:0000259" key="12">
    <source>
        <dbReference type="PROSITE" id="PS50026"/>
    </source>
</evidence>
<dbReference type="RefSeq" id="XP_019639068.1">
    <property type="nucleotide sequence ID" value="XM_019783509.1"/>
</dbReference>
<dbReference type="CDD" id="cd00054">
    <property type="entry name" value="EGF_CA"/>
    <property type="match status" value="2"/>
</dbReference>
<dbReference type="Proteomes" id="UP000515135">
    <property type="component" value="Unplaced"/>
</dbReference>
<name>A0A6P4ZQG1_BRABE</name>
<organism evidence="14 15">
    <name type="scientific">Branchiostoma belcheri</name>
    <name type="common">Amphioxus</name>
    <dbReference type="NCBI Taxonomy" id="7741"/>
    <lineage>
        <taxon>Eukaryota</taxon>
        <taxon>Metazoa</taxon>
        <taxon>Chordata</taxon>
        <taxon>Cephalochordata</taxon>
        <taxon>Leptocardii</taxon>
        <taxon>Amphioxiformes</taxon>
        <taxon>Branchiostomatidae</taxon>
        <taxon>Branchiostoma</taxon>
    </lineage>
</organism>
<feature type="domain" description="VWFD" evidence="13">
    <location>
        <begin position="1"/>
        <end position="65"/>
    </location>
</feature>
<feature type="domain" description="EGF-like" evidence="12">
    <location>
        <begin position="369"/>
        <end position="407"/>
    </location>
</feature>
<proteinExistence type="predicted"/>
<dbReference type="PROSITE" id="PS00022">
    <property type="entry name" value="EGF_1"/>
    <property type="match status" value="1"/>
</dbReference>
<evidence type="ECO:0000256" key="5">
    <source>
        <dbReference type="ARBA" id="ARBA00022737"/>
    </source>
</evidence>
<comment type="caution">
    <text evidence="9">Lacks conserved residue(s) required for the propagation of feature annotation.</text>
</comment>
<dbReference type="PROSITE" id="PS01186">
    <property type="entry name" value="EGF_2"/>
    <property type="match status" value="1"/>
</dbReference>
<dbReference type="InterPro" id="IPR000152">
    <property type="entry name" value="EGF-type_Asp/Asn_hydroxyl_site"/>
</dbReference>
<evidence type="ECO:0000259" key="13">
    <source>
        <dbReference type="PROSITE" id="PS51233"/>
    </source>
</evidence>
<dbReference type="PROSITE" id="PS51233">
    <property type="entry name" value="VWFD"/>
    <property type="match status" value="1"/>
</dbReference>
<dbReference type="InterPro" id="IPR000742">
    <property type="entry name" value="EGF"/>
</dbReference>
<sequence>GMLFIDFSSPPEFLGKIRGLLGKFDGDKSNDFESSDGVITPVSASEQQLYEDFGITWQLTSEDGPRKSLFPNNTEDSFQTRSSFYPQFTDAITFIDPHLESQAYAICKNNTECLFDISQTGDISYGHVLLEADEEFRYKQDMLNMFPPTLNGPGTVYATVGTTVTVVITATDPSTRFPTFALGPEVPDTVELRVRESEATLIWQVTSASPFKLQVDVYNAENTTAQYWPVVYMCSCQNGGNCDSSVDPDPSIAGGENKFFRRTCSCAPGYAGDDCGFQVDACLVNLNPCFPGSECTDLPPPAGFGADGYTCGPCPDGYTGDGINCQDEDECLSGSHHCEQLCNNTAGGYSCYCRDGYYTIENYGVTCLEIDECSEGYHNCTEHERCVNDPGSFHCQCKDDAVEVNGICLPVTTTQQVTTGSTTLLSSTADHTTSFPTTTRTSSPITNRPTTSPATTKTKPFAPSNPFKTTTMAEADNTVAITHPTAPPPIAVTDPPEPIVTSTKPSPTGKPTSHWTAEPEVENVVEVNTIVIEVWSSVFEIYDQLATFKRAMAAEVTTFCAQQVDRNPACRRVDSDRRRRSYSASVFLPEDVHVTEGYPQPTPDSTRTALAFFMVYSDTGDFRPVPLGVLTTVVQQSQSSLQAALNSKQITYIGSLDDYLDDDHETPTPPSSPDETDHVHVPMIYVTVGATIFLVMAFIIAVTFCLWVKKKSNVPKVDTYQFPAVPLTHTGVPPLKQAWGVDNPVIIMDTKA</sequence>
<dbReference type="AlphaFoldDB" id="A0A6P4ZQG1"/>
<dbReference type="Gene3D" id="2.10.25.10">
    <property type="entry name" value="Laminin"/>
    <property type="match status" value="3"/>
</dbReference>
<dbReference type="SMART" id="SM00181">
    <property type="entry name" value="EGF"/>
    <property type="match status" value="4"/>
</dbReference>
<feature type="region of interest" description="Disordered" evidence="10">
    <location>
        <begin position="426"/>
        <end position="466"/>
    </location>
</feature>
<feature type="compositionally biased region" description="Pro residues" evidence="10">
    <location>
        <begin position="487"/>
        <end position="498"/>
    </location>
</feature>
<keyword evidence="8" id="KW-1015">Disulfide bond</keyword>
<evidence type="ECO:0000256" key="11">
    <source>
        <dbReference type="SAM" id="Phobius"/>
    </source>
</evidence>
<evidence type="ECO:0000256" key="7">
    <source>
        <dbReference type="ARBA" id="ARBA00023136"/>
    </source>
</evidence>
<keyword evidence="4" id="KW-0732">Signal</keyword>
<keyword evidence="5" id="KW-0677">Repeat</keyword>
<reference evidence="15" key="1">
    <citation type="submission" date="2025-08" db="UniProtKB">
        <authorList>
            <consortium name="RefSeq"/>
        </authorList>
    </citation>
    <scope>IDENTIFICATION</scope>
    <source>
        <tissue evidence="15">Gonad</tissue>
    </source>
</reference>
<evidence type="ECO:0000256" key="2">
    <source>
        <dbReference type="ARBA" id="ARBA00022536"/>
    </source>
</evidence>
<evidence type="ECO:0000256" key="8">
    <source>
        <dbReference type="ARBA" id="ARBA00023157"/>
    </source>
</evidence>
<comment type="subcellular location">
    <subcellularLocation>
        <location evidence="1">Membrane</location>
    </subcellularLocation>
</comment>
<dbReference type="PROSITE" id="PS50026">
    <property type="entry name" value="EGF_3"/>
    <property type="match status" value="1"/>
</dbReference>
<feature type="compositionally biased region" description="Low complexity" evidence="10">
    <location>
        <begin position="426"/>
        <end position="464"/>
    </location>
</feature>
<dbReference type="GO" id="GO:0005509">
    <property type="term" value="F:calcium ion binding"/>
    <property type="evidence" value="ECO:0007669"/>
    <property type="project" value="InterPro"/>
</dbReference>
<dbReference type="InterPro" id="IPR001881">
    <property type="entry name" value="EGF-like_Ca-bd_dom"/>
</dbReference>
<dbReference type="PANTHER" id="PTHR13802:SF52">
    <property type="entry name" value="MUCIN-4"/>
    <property type="match status" value="1"/>
</dbReference>
<evidence type="ECO:0000256" key="10">
    <source>
        <dbReference type="SAM" id="MobiDB-lite"/>
    </source>
</evidence>
<feature type="compositionally biased region" description="Low complexity" evidence="10">
    <location>
        <begin position="501"/>
        <end position="513"/>
    </location>
</feature>
<keyword evidence="3 11" id="KW-0812">Transmembrane</keyword>
<evidence type="ECO:0000256" key="4">
    <source>
        <dbReference type="ARBA" id="ARBA00022729"/>
    </source>
</evidence>
<evidence type="ECO:0000256" key="3">
    <source>
        <dbReference type="ARBA" id="ARBA00022692"/>
    </source>
</evidence>
<dbReference type="PROSITE" id="PS01187">
    <property type="entry name" value="EGF_CA"/>
    <property type="match status" value="1"/>
</dbReference>
<feature type="transmembrane region" description="Helical" evidence="11">
    <location>
        <begin position="683"/>
        <end position="708"/>
    </location>
</feature>
<dbReference type="InterPro" id="IPR001846">
    <property type="entry name" value="VWF_type-D"/>
</dbReference>
<evidence type="ECO:0000256" key="9">
    <source>
        <dbReference type="PROSITE-ProRule" id="PRU00076"/>
    </source>
</evidence>
<evidence type="ECO:0000313" key="14">
    <source>
        <dbReference type="Proteomes" id="UP000515135"/>
    </source>
</evidence>
<keyword evidence="14" id="KW-1185">Reference proteome</keyword>
<dbReference type="PANTHER" id="PTHR13802">
    <property type="entry name" value="MUCIN 4-RELATED"/>
    <property type="match status" value="1"/>
</dbReference>
<dbReference type="PROSITE" id="PS00010">
    <property type="entry name" value="ASX_HYDROXYL"/>
    <property type="match status" value="1"/>
</dbReference>
<dbReference type="KEGG" id="bbel:109481034"/>
<keyword evidence="6 11" id="KW-1133">Transmembrane helix</keyword>
<dbReference type="InterPro" id="IPR056619">
    <property type="entry name" value="C8-3_MUC4"/>
</dbReference>
<dbReference type="GeneID" id="109481034"/>
<dbReference type="SMART" id="SM00179">
    <property type="entry name" value="EGF_CA"/>
    <property type="match status" value="3"/>
</dbReference>
<evidence type="ECO:0000256" key="1">
    <source>
        <dbReference type="ARBA" id="ARBA00004370"/>
    </source>
</evidence>
<dbReference type="FunFam" id="2.10.25.10:FF:000038">
    <property type="entry name" value="Fibrillin 2"/>
    <property type="match status" value="1"/>
</dbReference>
<dbReference type="SUPFAM" id="SSF57184">
    <property type="entry name" value="Growth factor receptor domain"/>
    <property type="match status" value="1"/>
</dbReference>
<protein>
    <submittedName>
        <fullName evidence="15">Mucin-like protein</fullName>
    </submittedName>
</protein>
<keyword evidence="7 11" id="KW-0472">Membrane</keyword>
<feature type="non-terminal residue" evidence="15">
    <location>
        <position position="1"/>
    </location>
</feature>
<keyword evidence="2 9" id="KW-0245">EGF-like domain</keyword>
<feature type="region of interest" description="Disordered" evidence="10">
    <location>
        <begin position="487"/>
        <end position="516"/>
    </location>
</feature>
<evidence type="ECO:0000256" key="6">
    <source>
        <dbReference type="ARBA" id="ARBA00022989"/>
    </source>
</evidence>
<dbReference type="Pfam" id="PF23263">
    <property type="entry name" value="C8-3_MUC4"/>
    <property type="match status" value="1"/>
</dbReference>
<dbReference type="InterPro" id="IPR049883">
    <property type="entry name" value="NOTCH1_EGF-like"/>
</dbReference>
<accession>A0A6P4ZQG1</accession>
<evidence type="ECO:0000313" key="15">
    <source>
        <dbReference type="RefSeq" id="XP_019639068.1"/>
    </source>
</evidence>